<dbReference type="Proteomes" id="UP000019184">
    <property type="component" value="Unassembled WGS sequence"/>
</dbReference>
<gene>
    <name evidence="1" type="ORF">BN874_1130004</name>
</gene>
<dbReference type="AlphaFoldDB" id="A0A7U7G857"/>
<evidence type="ECO:0000313" key="2">
    <source>
        <dbReference type="Proteomes" id="UP000019184"/>
    </source>
</evidence>
<name>A0A7U7G857_9GAMM</name>
<accession>A0A7U7G857</accession>
<protein>
    <submittedName>
        <fullName evidence="1">Uncharacterized protein</fullName>
    </submittedName>
</protein>
<keyword evidence="2" id="KW-1185">Reference proteome</keyword>
<comment type="caution">
    <text evidence="1">The sequence shown here is derived from an EMBL/GenBank/DDBJ whole genome shotgun (WGS) entry which is preliminary data.</text>
</comment>
<organism evidence="1 2">
    <name type="scientific">Candidatus Contendobacter odensis Run_B_J11</name>
    <dbReference type="NCBI Taxonomy" id="1400861"/>
    <lineage>
        <taxon>Bacteria</taxon>
        <taxon>Pseudomonadati</taxon>
        <taxon>Pseudomonadota</taxon>
        <taxon>Gammaproteobacteria</taxon>
        <taxon>Candidatus Competibacteraceae</taxon>
        <taxon>Candidatus Contendibacter</taxon>
    </lineage>
</organism>
<sequence>MNQINELSALINQTLDIIRN</sequence>
<evidence type="ECO:0000313" key="1">
    <source>
        <dbReference type="EMBL" id="CDH43270.1"/>
    </source>
</evidence>
<proteinExistence type="predicted"/>
<reference evidence="1 2" key="1">
    <citation type="journal article" date="2014" name="ISME J.">
        <title>Candidatus Competibacter-lineage genomes retrieved from metagenomes reveal functional metabolic diversity.</title>
        <authorList>
            <person name="McIlroy S.J."/>
            <person name="Albertsen M."/>
            <person name="Andresen E.K."/>
            <person name="Saunders A.M."/>
            <person name="Kristiansen R."/>
            <person name="Stokholm-Bjerregaard M."/>
            <person name="Nielsen K.L."/>
            <person name="Nielsen P.H."/>
        </authorList>
    </citation>
    <scope>NUCLEOTIDE SEQUENCE [LARGE SCALE GENOMIC DNA]</scope>
    <source>
        <strain evidence="1 2">Run_B_J11</strain>
    </source>
</reference>
<dbReference type="EMBL" id="CBTK010000017">
    <property type="protein sequence ID" value="CDH43270.1"/>
    <property type="molecule type" value="Genomic_DNA"/>
</dbReference>